<dbReference type="Proteomes" id="UP000612893">
    <property type="component" value="Unassembled WGS sequence"/>
</dbReference>
<gene>
    <name evidence="1" type="ORF">JF922_02180</name>
</gene>
<keyword evidence="2" id="KW-1185">Reference proteome</keyword>
<proteinExistence type="predicted"/>
<comment type="caution">
    <text evidence="1">The sequence shown here is derived from an EMBL/GenBank/DDBJ whole genome shotgun (WGS) entry which is preliminary data.</text>
</comment>
<protein>
    <submittedName>
        <fullName evidence="1">Uncharacterized protein</fullName>
    </submittedName>
</protein>
<dbReference type="RefSeq" id="WP_338179584.1">
    <property type="nucleotide sequence ID" value="NZ_JAEKNR010000027.1"/>
</dbReference>
<evidence type="ECO:0000313" key="1">
    <source>
        <dbReference type="EMBL" id="MBJ7596882.1"/>
    </source>
</evidence>
<accession>A0A934K3X8</accession>
<dbReference type="SUPFAM" id="SSF143100">
    <property type="entry name" value="TTHA1013/TTHA0281-like"/>
    <property type="match status" value="1"/>
</dbReference>
<name>A0A934K3X8_9BACT</name>
<sequence>MEPAYREALERQVRQGVARKNLTTFLIEVQPRHGSWIISVPEIPGLQCRAEKRQDIQPTARAAIAAALRVPQHFFELHIRLWD</sequence>
<dbReference type="AlphaFoldDB" id="A0A934K3X8"/>
<evidence type="ECO:0000313" key="2">
    <source>
        <dbReference type="Proteomes" id="UP000612893"/>
    </source>
</evidence>
<organism evidence="1 2">
    <name type="scientific">Candidatus Nephthysia bennettiae</name>
    <dbReference type="NCBI Taxonomy" id="3127016"/>
    <lineage>
        <taxon>Bacteria</taxon>
        <taxon>Bacillati</taxon>
        <taxon>Candidatus Dormiibacterota</taxon>
        <taxon>Candidatus Dormibacteria</taxon>
        <taxon>Candidatus Dormibacterales</taxon>
        <taxon>Candidatus Dormibacteraceae</taxon>
        <taxon>Candidatus Nephthysia</taxon>
    </lineage>
</organism>
<dbReference type="InterPro" id="IPR035069">
    <property type="entry name" value="TTHA1013/TTHA0281-like"/>
</dbReference>
<dbReference type="EMBL" id="JAEKNR010000027">
    <property type="protein sequence ID" value="MBJ7596882.1"/>
    <property type="molecule type" value="Genomic_DNA"/>
</dbReference>
<reference evidence="1" key="1">
    <citation type="submission" date="2020-10" db="EMBL/GenBank/DDBJ databases">
        <title>Ca. Dormibacterota MAGs.</title>
        <authorList>
            <person name="Montgomery K."/>
        </authorList>
    </citation>
    <scope>NUCLEOTIDE SEQUENCE [LARGE SCALE GENOMIC DNA]</scope>
    <source>
        <strain evidence="1">SC8812_S17_10</strain>
    </source>
</reference>